<name>A0A0K2U1R6_LEPSM</name>
<sequence length="112" mass="12833">QTGYFYFLSYFRDEDNQANTEAETVKIFSCLKSHLTFQHGCELCEVDVIAIFFLSKPCSVFNSTAILRLNQSVCNRTCVTPQLKLSFVSHSPLSFDRIILLNATDNLLKQFH</sequence>
<evidence type="ECO:0000313" key="1">
    <source>
        <dbReference type="EMBL" id="CDW31852.1"/>
    </source>
</evidence>
<organism evidence="1">
    <name type="scientific">Lepeophtheirus salmonis</name>
    <name type="common">Salmon louse</name>
    <name type="synonym">Caligus salmonis</name>
    <dbReference type="NCBI Taxonomy" id="72036"/>
    <lineage>
        <taxon>Eukaryota</taxon>
        <taxon>Metazoa</taxon>
        <taxon>Ecdysozoa</taxon>
        <taxon>Arthropoda</taxon>
        <taxon>Crustacea</taxon>
        <taxon>Multicrustacea</taxon>
        <taxon>Hexanauplia</taxon>
        <taxon>Copepoda</taxon>
        <taxon>Siphonostomatoida</taxon>
        <taxon>Caligidae</taxon>
        <taxon>Lepeophtheirus</taxon>
    </lineage>
</organism>
<reference evidence="1" key="1">
    <citation type="submission" date="2014-05" db="EMBL/GenBank/DDBJ databases">
        <authorList>
            <person name="Chronopoulou M."/>
        </authorList>
    </citation>
    <scope>NUCLEOTIDE SEQUENCE</scope>
    <source>
        <tissue evidence="1">Whole organism</tissue>
    </source>
</reference>
<accession>A0A0K2U1R6</accession>
<protein>
    <submittedName>
        <fullName evidence="1">Uncharacterized protein</fullName>
    </submittedName>
</protein>
<dbReference type="AlphaFoldDB" id="A0A0K2U1R6"/>
<feature type="non-terminal residue" evidence="1">
    <location>
        <position position="1"/>
    </location>
</feature>
<dbReference type="EMBL" id="HACA01014491">
    <property type="protein sequence ID" value="CDW31852.1"/>
    <property type="molecule type" value="Transcribed_RNA"/>
</dbReference>
<proteinExistence type="predicted"/>